<reference evidence="2" key="2">
    <citation type="journal article" date="2015" name="Data Brief">
        <title>Shoot transcriptome of the giant reed, Arundo donax.</title>
        <authorList>
            <person name="Barrero R.A."/>
            <person name="Guerrero F.D."/>
            <person name="Moolhuijzen P."/>
            <person name="Goolsby J.A."/>
            <person name="Tidwell J."/>
            <person name="Bellgard S.E."/>
            <person name="Bellgard M.I."/>
        </authorList>
    </citation>
    <scope>NUCLEOTIDE SEQUENCE</scope>
    <source>
        <tissue evidence="2">Shoot tissue taken approximately 20 cm above the soil surface</tissue>
    </source>
</reference>
<reference evidence="2" key="1">
    <citation type="submission" date="2014-09" db="EMBL/GenBank/DDBJ databases">
        <authorList>
            <person name="Magalhaes I.L.F."/>
            <person name="Oliveira U."/>
            <person name="Santos F.R."/>
            <person name="Vidigal T.H.D.A."/>
            <person name="Brescovit A.D."/>
            <person name="Santos A.J."/>
        </authorList>
    </citation>
    <scope>NUCLEOTIDE SEQUENCE</scope>
    <source>
        <tissue evidence="2">Shoot tissue taken approximately 20 cm above the soil surface</tissue>
    </source>
</reference>
<protein>
    <recommendedName>
        <fullName evidence="3">Secreted protein</fullName>
    </recommendedName>
</protein>
<dbReference type="EMBL" id="GBRH01260141">
    <property type="protein sequence ID" value="JAD37754.1"/>
    <property type="molecule type" value="Transcribed_RNA"/>
</dbReference>
<accession>A0A0A8ZEB6</accession>
<evidence type="ECO:0000256" key="1">
    <source>
        <dbReference type="SAM" id="SignalP"/>
    </source>
</evidence>
<feature type="chain" id="PRO_5002059952" description="Secreted protein" evidence="1">
    <location>
        <begin position="31"/>
        <end position="81"/>
    </location>
</feature>
<organism evidence="2">
    <name type="scientific">Arundo donax</name>
    <name type="common">Giant reed</name>
    <name type="synonym">Donax arundinaceus</name>
    <dbReference type="NCBI Taxonomy" id="35708"/>
    <lineage>
        <taxon>Eukaryota</taxon>
        <taxon>Viridiplantae</taxon>
        <taxon>Streptophyta</taxon>
        <taxon>Embryophyta</taxon>
        <taxon>Tracheophyta</taxon>
        <taxon>Spermatophyta</taxon>
        <taxon>Magnoliopsida</taxon>
        <taxon>Liliopsida</taxon>
        <taxon>Poales</taxon>
        <taxon>Poaceae</taxon>
        <taxon>PACMAD clade</taxon>
        <taxon>Arundinoideae</taxon>
        <taxon>Arundineae</taxon>
        <taxon>Arundo</taxon>
    </lineage>
</organism>
<dbReference type="AlphaFoldDB" id="A0A0A8ZEB6"/>
<evidence type="ECO:0008006" key="3">
    <source>
        <dbReference type="Google" id="ProtNLM"/>
    </source>
</evidence>
<proteinExistence type="predicted"/>
<sequence length="81" mass="9061">MHAPSLLSLSSPSAKLLLLCRIAWLALCLGEHTNFRALMSLLRIKRRGFLQSRQEFTMWALLGFGSHVQCMLSGSWPDTAS</sequence>
<evidence type="ECO:0000313" key="2">
    <source>
        <dbReference type="EMBL" id="JAD37754.1"/>
    </source>
</evidence>
<keyword evidence="1" id="KW-0732">Signal</keyword>
<feature type="signal peptide" evidence="1">
    <location>
        <begin position="1"/>
        <end position="30"/>
    </location>
</feature>
<name>A0A0A8ZEB6_ARUDO</name>